<feature type="domain" description="Deubiquitinating enzyme MINDY-3/4 conserved" evidence="2">
    <location>
        <begin position="3"/>
        <end position="162"/>
    </location>
</feature>
<dbReference type="AlphaFoldDB" id="A0AAW1Q8V6"/>
<dbReference type="GO" id="GO:1990380">
    <property type="term" value="F:K48-linked deubiquitinase activity"/>
    <property type="evidence" value="ECO:0007669"/>
    <property type="project" value="InterPro"/>
</dbReference>
<protein>
    <recommendedName>
        <fullName evidence="2">Deubiquitinating enzyme MINDY-3/4 conserved domain-containing protein</fullName>
    </recommendedName>
</protein>
<comment type="similarity">
    <text evidence="1">Belongs to the MINDY deubiquitinase family. FAM188 subfamily.</text>
</comment>
<organism evidence="3 4">
    <name type="scientific">[Myrmecia] bisecta</name>
    <dbReference type="NCBI Taxonomy" id="41462"/>
    <lineage>
        <taxon>Eukaryota</taxon>
        <taxon>Viridiplantae</taxon>
        <taxon>Chlorophyta</taxon>
        <taxon>core chlorophytes</taxon>
        <taxon>Trebouxiophyceae</taxon>
        <taxon>Trebouxiales</taxon>
        <taxon>Trebouxiaceae</taxon>
        <taxon>Myrmecia</taxon>
    </lineage>
</organism>
<dbReference type="InterPro" id="IPR025257">
    <property type="entry name" value="MINDY-3/4_CD"/>
</dbReference>
<keyword evidence="4" id="KW-1185">Reference proteome</keyword>
<dbReference type="SMART" id="SM01174">
    <property type="entry name" value="DUF4205"/>
    <property type="match status" value="1"/>
</dbReference>
<evidence type="ECO:0000313" key="3">
    <source>
        <dbReference type="EMBL" id="KAK9817208.1"/>
    </source>
</evidence>
<evidence type="ECO:0000256" key="1">
    <source>
        <dbReference type="ARBA" id="ARBA00011074"/>
    </source>
</evidence>
<dbReference type="GO" id="GO:0006508">
    <property type="term" value="P:proteolysis"/>
    <property type="evidence" value="ECO:0007669"/>
    <property type="project" value="UniProtKB-KW"/>
</dbReference>
<proteinExistence type="inferred from homology"/>
<name>A0AAW1Q8V6_9CHLO</name>
<evidence type="ECO:0000313" key="4">
    <source>
        <dbReference type="Proteomes" id="UP001489004"/>
    </source>
</evidence>
<dbReference type="PANTHER" id="PTHR12473">
    <property type="entry name" value="UBIQUITIN CARBOXYL-TERMINAL HYDROLASE MINDY-4-RELATED"/>
    <property type="match status" value="1"/>
</dbReference>
<evidence type="ECO:0000259" key="2">
    <source>
        <dbReference type="SMART" id="SM01174"/>
    </source>
</evidence>
<dbReference type="PANTHER" id="PTHR12473:SF8">
    <property type="entry name" value="UBIQUITIN CARBOXYL-TERMINAL HYDROLASE MINDY-4-RELATED"/>
    <property type="match status" value="1"/>
</dbReference>
<comment type="caution">
    <text evidence="3">The sequence shown here is derived from an EMBL/GenBank/DDBJ whole genome shotgun (WGS) entry which is preliminary data.</text>
</comment>
<dbReference type="GO" id="GO:0004843">
    <property type="term" value="F:cysteine-type deubiquitinase activity"/>
    <property type="evidence" value="ECO:0007669"/>
    <property type="project" value="UniProtKB-EC"/>
</dbReference>
<accession>A0AAW1Q8V6</accession>
<sequence length="167" mass="18411">MRFDSSWPTYCRTLQLACSSTPPEAHQTVALCATVLWQAVRALLPQYMQADGYGLLLLLFSVVLSHSVRQIQAERDEPESALIARHGYCSPDLVNLLLTGRAAANCFNGDWQLDGKVYRGIPARSHLGLLTLLEHCRYVESSEVPAPAHLGGHARVQRVVSSPFKAI</sequence>
<dbReference type="Pfam" id="PF13898">
    <property type="entry name" value="MINDY-3_4_CD"/>
    <property type="match status" value="1"/>
</dbReference>
<gene>
    <name evidence="3" type="ORF">WJX72_011077</name>
</gene>
<dbReference type="EMBL" id="JALJOR010000005">
    <property type="protein sequence ID" value="KAK9817208.1"/>
    <property type="molecule type" value="Genomic_DNA"/>
</dbReference>
<dbReference type="Proteomes" id="UP001489004">
    <property type="component" value="Unassembled WGS sequence"/>
</dbReference>
<reference evidence="3 4" key="1">
    <citation type="journal article" date="2024" name="Nat. Commun.">
        <title>Phylogenomics reveals the evolutionary origins of lichenization in chlorophyte algae.</title>
        <authorList>
            <person name="Puginier C."/>
            <person name="Libourel C."/>
            <person name="Otte J."/>
            <person name="Skaloud P."/>
            <person name="Haon M."/>
            <person name="Grisel S."/>
            <person name="Petersen M."/>
            <person name="Berrin J.G."/>
            <person name="Delaux P.M."/>
            <person name="Dal Grande F."/>
            <person name="Keller J."/>
        </authorList>
    </citation>
    <scope>NUCLEOTIDE SEQUENCE [LARGE SCALE GENOMIC DNA]</scope>
    <source>
        <strain evidence="3 4">SAG 2043</strain>
    </source>
</reference>
<dbReference type="InterPro" id="IPR039785">
    <property type="entry name" value="MINY3/4"/>
</dbReference>
<dbReference type="GO" id="GO:0071108">
    <property type="term" value="P:protein K48-linked deubiquitination"/>
    <property type="evidence" value="ECO:0007669"/>
    <property type="project" value="InterPro"/>
</dbReference>